<dbReference type="Proteomes" id="UP000734854">
    <property type="component" value="Unassembled WGS sequence"/>
</dbReference>
<dbReference type="AlphaFoldDB" id="A0A8J5FW15"/>
<protein>
    <submittedName>
        <fullName evidence="1">Uncharacterized protein</fullName>
    </submittedName>
</protein>
<keyword evidence="2" id="KW-1185">Reference proteome</keyword>
<dbReference type="PROSITE" id="PS51257">
    <property type="entry name" value="PROKAR_LIPOPROTEIN"/>
    <property type="match status" value="1"/>
</dbReference>
<dbReference type="EMBL" id="JACMSC010000012">
    <property type="protein sequence ID" value="KAG6494896.1"/>
    <property type="molecule type" value="Genomic_DNA"/>
</dbReference>
<evidence type="ECO:0000313" key="1">
    <source>
        <dbReference type="EMBL" id="KAG6494896.1"/>
    </source>
</evidence>
<accession>A0A8J5FW15</accession>
<gene>
    <name evidence="1" type="ORF">ZIOFF_042679</name>
</gene>
<organism evidence="1 2">
    <name type="scientific">Zingiber officinale</name>
    <name type="common">Ginger</name>
    <name type="synonym">Amomum zingiber</name>
    <dbReference type="NCBI Taxonomy" id="94328"/>
    <lineage>
        <taxon>Eukaryota</taxon>
        <taxon>Viridiplantae</taxon>
        <taxon>Streptophyta</taxon>
        <taxon>Embryophyta</taxon>
        <taxon>Tracheophyta</taxon>
        <taxon>Spermatophyta</taxon>
        <taxon>Magnoliopsida</taxon>
        <taxon>Liliopsida</taxon>
        <taxon>Zingiberales</taxon>
        <taxon>Zingiberaceae</taxon>
        <taxon>Zingiber</taxon>
    </lineage>
</organism>
<proteinExistence type="predicted"/>
<name>A0A8J5FW15_ZINOF</name>
<sequence length="112" mass="13205">MRKDNVCVQTFILSCINMTMQAYGHTDYSKKWNSFKEKKETAVLKILRILVSWLLRFLEFLQRATEAEIKKRFADGGVILRPGYIYGTRPIGPLKIRFGRMWTPFEMVQLII</sequence>
<reference evidence="1 2" key="1">
    <citation type="submission" date="2020-08" db="EMBL/GenBank/DDBJ databases">
        <title>Plant Genome Project.</title>
        <authorList>
            <person name="Zhang R.-G."/>
        </authorList>
    </citation>
    <scope>NUCLEOTIDE SEQUENCE [LARGE SCALE GENOMIC DNA]</scope>
    <source>
        <tissue evidence="1">Rhizome</tissue>
    </source>
</reference>
<evidence type="ECO:0000313" key="2">
    <source>
        <dbReference type="Proteomes" id="UP000734854"/>
    </source>
</evidence>
<comment type="caution">
    <text evidence="1">The sequence shown here is derived from an EMBL/GenBank/DDBJ whole genome shotgun (WGS) entry which is preliminary data.</text>
</comment>